<dbReference type="EMBL" id="DF238808">
    <property type="protein sequence ID" value="GAC97001.1"/>
    <property type="molecule type" value="Genomic_DNA"/>
</dbReference>
<feature type="region of interest" description="Disordered" evidence="1">
    <location>
        <begin position="31"/>
        <end position="50"/>
    </location>
</feature>
<sequence length="149" mass="16738">MRREQENRDELRYLLRQEKVLAANSKVSRPYQIDPKQATNTHAGQPRIGSDAAQLSFSKPRVRKASPENFLLFSFGLSSCKLSRRSLIFSLPVFRPVRRKSAASDFAPESIVSPIDTLIKRVVIVPFAKVLPRLADRMAGQDKEVSGVS</sequence>
<dbReference type="HOGENOM" id="CLU_1750511_0_0_1"/>
<evidence type="ECO:0000313" key="3">
    <source>
        <dbReference type="Proteomes" id="UP000014071"/>
    </source>
</evidence>
<dbReference type="AlphaFoldDB" id="R9P6L4"/>
<dbReference type="GeneID" id="24109867"/>
<dbReference type="RefSeq" id="XP_012190588.1">
    <property type="nucleotide sequence ID" value="XM_012335198.1"/>
</dbReference>
<reference evidence="3" key="1">
    <citation type="journal article" date="2013" name="Genome Announc.">
        <title>Draft genome sequence of the basidiomycetous yeast-like fungus Pseudozyma hubeiensis SY62, which produces an abundant amount of the biosurfactant mannosylerythritol lipids.</title>
        <authorList>
            <person name="Konishi M."/>
            <person name="Hatada Y."/>
            <person name="Horiuchi J."/>
        </authorList>
    </citation>
    <scope>NUCLEOTIDE SEQUENCE [LARGE SCALE GENOMIC DNA]</scope>
    <source>
        <strain evidence="3">SY62</strain>
    </source>
</reference>
<protein>
    <submittedName>
        <fullName evidence="2">Uncharacterized protein</fullName>
    </submittedName>
</protein>
<keyword evidence="3" id="KW-1185">Reference proteome</keyword>
<organism evidence="2 3">
    <name type="scientific">Pseudozyma hubeiensis (strain SY62)</name>
    <name type="common">Yeast</name>
    <dbReference type="NCBI Taxonomy" id="1305764"/>
    <lineage>
        <taxon>Eukaryota</taxon>
        <taxon>Fungi</taxon>
        <taxon>Dikarya</taxon>
        <taxon>Basidiomycota</taxon>
        <taxon>Ustilaginomycotina</taxon>
        <taxon>Ustilaginomycetes</taxon>
        <taxon>Ustilaginales</taxon>
        <taxon>Ustilaginaceae</taxon>
        <taxon>Pseudozyma</taxon>
    </lineage>
</organism>
<gene>
    <name evidence="2" type="ORF">PHSY_004585</name>
</gene>
<proteinExistence type="predicted"/>
<evidence type="ECO:0000256" key="1">
    <source>
        <dbReference type="SAM" id="MobiDB-lite"/>
    </source>
</evidence>
<evidence type="ECO:0000313" key="2">
    <source>
        <dbReference type="EMBL" id="GAC97001.1"/>
    </source>
</evidence>
<accession>R9P6L4</accession>
<name>R9P6L4_PSEHS</name>
<dbReference type="Proteomes" id="UP000014071">
    <property type="component" value="Unassembled WGS sequence"/>
</dbReference>